<evidence type="ECO:0000313" key="1">
    <source>
        <dbReference type="EMBL" id="KKN79151.1"/>
    </source>
</evidence>
<sequence>MAGKWKYALSCPKCRWTKDCHPLMIDGVLLTDFGKMQCTTCMCVLHCEAKEDRGGD</sequence>
<comment type="caution">
    <text evidence="1">The sequence shown here is derived from an EMBL/GenBank/DDBJ whole genome shotgun (WGS) entry which is preliminary data.</text>
</comment>
<dbReference type="AlphaFoldDB" id="A0A0F9W0G5"/>
<reference evidence="1" key="1">
    <citation type="journal article" date="2015" name="Nature">
        <title>Complex archaea that bridge the gap between prokaryotes and eukaryotes.</title>
        <authorList>
            <person name="Spang A."/>
            <person name="Saw J.H."/>
            <person name="Jorgensen S.L."/>
            <person name="Zaremba-Niedzwiedzka K."/>
            <person name="Martijn J."/>
            <person name="Lind A.E."/>
            <person name="van Eijk R."/>
            <person name="Schleper C."/>
            <person name="Guy L."/>
            <person name="Ettema T.J."/>
        </authorList>
    </citation>
    <scope>NUCLEOTIDE SEQUENCE</scope>
</reference>
<organism evidence="1">
    <name type="scientific">marine sediment metagenome</name>
    <dbReference type="NCBI Taxonomy" id="412755"/>
    <lineage>
        <taxon>unclassified sequences</taxon>
        <taxon>metagenomes</taxon>
        <taxon>ecological metagenomes</taxon>
    </lineage>
</organism>
<name>A0A0F9W0G5_9ZZZZ</name>
<protein>
    <submittedName>
        <fullName evidence="1">Uncharacterized protein</fullName>
    </submittedName>
</protein>
<dbReference type="EMBL" id="LAZR01000252">
    <property type="protein sequence ID" value="KKN79151.1"/>
    <property type="molecule type" value="Genomic_DNA"/>
</dbReference>
<proteinExistence type="predicted"/>
<gene>
    <name evidence="1" type="ORF">LCGC14_0343440</name>
</gene>
<accession>A0A0F9W0G5</accession>